<dbReference type="GO" id="GO:0000978">
    <property type="term" value="F:RNA polymerase II cis-regulatory region sequence-specific DNA binding"/>
    <property type="evidence" value="ECO:0007669"/>
    <property type="project" value="InterPro"/>
</dbReference>
<comment type="caution">
    <text evidence="10">The sequence shown here is derived from an EMBL/GenBank/DDBJ whole genome shotgun (WGS) entry which is preliminary data.</text>
</comment>
<dbReference type="AlphaFoldDB" id="A0A1C7NKL3"/>
<dbReference type="InterPro" id="IPR015350">
    <property type="entry name" value="Beta-trefoil_DNA-bd_dom"/>
</dbReference>
<keyword evidence="5" id="KW-0804">Transcription</keyword>
<dbReference type="Gene3D" id="2.60.40.10">
    <property type="entry name" value="Immunoglobulins"/>
    <property type="match status" value="1"/>
</dbReference>
<dbReference type="STRING" id="101091.A0A1C7NKL3"/>
<dbReference type="SMART" id="SM01268">
    <property type="entry name" value="BTD"/>
    <property type="match status" value="1"/>
</dbReference>
<evidence type="ECO:0000256" key="3">
    <source>
        <dbReference type="ARBA" id="ARBA00023015"/>
    </source>
</evidence>
<dbReference type="InterPro" id="IPR037095">
    <property type="entry name" value="RBP-J/Cbf11_DNA-bd_sf"/>
</dbReference>
<dbReference type="SUPFAM" id="SSF81296">
    <property type="entry name" value="E set domains"/>
    <property type="match status" value="1"/>
</dbReference>
<dbReference type="PANTHER" id="PTHR10665">
    <property type="entry name" value="RECOMBINING BINDING PROTEIN SUPPRESSOR OF HAIRLESS"/>
    <property type="match status" value="1"/>
</dbReference>
<dbReference type="Proteomes" id="UP000093000">
    <property type="component" value="Unassembled WGS sequence"/>
</dbReference>
<dbReference type="Pfam" id="PF20144">
    <property type="entry name" value="TIG_SUH"/>
    <property type="match status" value="1"/>
</dbReference>
<dbReference type="InterPro" id="IPR008967">
    <property type="entry name" value="p53-like_TF_DNA-bd_sf"/>
</dbReference>
<keyword evidence="6" id="KW-0539">Nucleus</keyword>
<name>A0A1C7NKL3_9FUNG</name>
<dbReference type="Pfam" id="PF09270">
    <property type="entry name" value="BTD"/>
    <property type="match status" value="1"/>
</dbReference>
<dbReference type="GO" id="GO:0001228">
    <property type="term" value="F:DNA-binding transcription activator activity, RNA polymerase II-specific"/>
    <property type="evidence" value="ECO:0007669"/>
    <property type="project" value="InterPro"/>
</dbReference>
<feature type="region of interest" description="Disordered" evidence="7">
    <location>
        <begin position="727"/>
        <end position="764"/>
    </location>
</feature>
<dbReference type="InterPro" id="IPR013783">
    <property type="entry name" value="Ig-like_fold"/>
</dbReference>
<evidence type="ECO:0000313" key="10">
    <source>
        <dbReference type="EMBL" id="OBZ89520.1"/>
    </source>
</evidence>
<sequence>MFIAENRKRKQQDDKLFSSSLPNTTSWSDFIYSSPSSPSVENENHHLSFDSLFEQHALHFDHTGTNSRRHSVAVGEMDYHSFDFAKHEANTLPAQGDANGVWDDLQRLLASSSTPLCLPHQQHPERPIHRRTMSLREDDPHYATLLSPTLSTTSTSTFFSSSFLDALVAENGHSLDRKNSSDLSFLEPSTDLLKSDSFDQTVTPSAITNEIHTMADWLLEQQEVKEMHTQAQKRQRRSTTSLSPASPTMGSSLSSLSPSPPITPMQPTSLGFEPISFQPQPTAPPQQDWDLSLLDTKDDHETNPLKPMIREYLICREHQDRATPVAGERTVMVLTSRVAQKSYGTEKRFLCPPPTTILKGAHWWTHGSENKKHPHSLAEPTKSNLFQSQSMVLSPPKLTIHISGETINQTGVIEWQSSSSGTSVDPTTVTSSNAGSIFGRCVSKQLYINDADEKRKRVEVLAKLQLGNGLSLGTFPSKGIKVISKPSKKRQSIKNMELCIHHGTTISLFNRIRSQTVSTKYLGVSNGGNNGGTCFVARTGSWDPFVIWIVDTSRSPDTANMPRPHQHHPHNPNFPPPPAIALQTPHTTQQPIAILYNQPVVLQCVTTGLVSPVMVIRKVDKGSMVLGGNRLDDFSGKTGGECGDETLGDPVSQLHKVAFQIVQDPTFAQHNKANGYTKPSVYEMPQSCHPVTYLACLNDVVGMHKTNYNRHLVESCQSNEPAHWSELEEGPFDKHHRRMSTETKGRRGSLADRRGSSSDSSGLEGACWTEDVSDAAVWTIVGTDCANYTFWTPLNQTTEPITPFPVVHELLTKKKDQLTLVGDHLTEDVSVWFGDIKASPSEFHRDSIVCPIPDVQELQKSPTCLVEEDGLKKKIPLLLVRADGIVYRTDRYYTF</sequence>
<dbReference type="EMBL" id="LUGH01000091">
    <property type="protein sequence ID" value="OBZ89520.1"/>
    <property type="molecule type" value="Genomic_DNA"/>
</dbReference>
<evidence type="ECO:0000256" key="5">
    <source>
        <dbReference type="ARBA" id="ARBA00023163"/>
    </source>
</evidence>
<reference evidence="10 11" key="1">
    <citation type="submission" date="2016-03" db="EMBL/GenBank/DDBJ databases">
        <title>Choanephora cucurbitarum.</title>
        <authorList>
            <person name="Min B."/>
            <person name="Park H."/>
            <person name="Park J.-H."/>
            <person name="Shin H.-D."/>
            <person name="Choi I.-G."/>
        </authorList>
    </citation>
    <scope>NUCLEOTIDE SEQUENCE [LARGE SCALE GENOMIC DNA]</scope>
    <source>
        <strain evidence="10 11">KUS-F28377</strain>
    </source>
</reference>
<dbReference type="SUPFAM" id="SSF110217">
    <property type="entry name" value="DNA-binding protein LAG-1 (CSL)"/>
    <property type="match status" value="1"/>
</dbReference>
<gene>
    <name evidence="10" type="primary">RBPJL_1</name>
    <name evidence="10" type="ORF">A0J61_02430</name>
</gene>
<dbReference type="Pfam" id="PF09271">
    <property type="entry name" value="LAG1-DNAbind"/>
    <property type="match status" value="1"/>
</dbReference>
<dbReference type="SUPFAM" id="SSF49417">
    <property type="entry name" value="p53-like transcription factors"/>
    <property type="match status" value="1"/>
</dbReference>
<dbReference type="OrthoDB" id="5600360at2759"/>
<feature type="compositionally biased region" description="Low complexity" evidence="7">
    <location>
        <begin position="243"/>
        <end position="257"/>
    </location>
</feature>
<evidence type="ECO:0000256" key="2">
    <source>
        <dbReference type="ARBA" id="ARBA00009704"/>
    </source>
</evidence>
<feature type="region of interest" description="Disordered" evidence="7">
    <location>
        <begin position="226"/>
        <end position="286"/>
    </location>
</feature>
<dbReference type="GO" id="GO:0005634">
    <property type="term" value="C:nucleus"/>
    <property type="evidence" value="ECO:0007669"/>
    <property type="project" value="UniProtKB-SubCell"/>
</dbReference>
<feature type="domain" description="RBP-J/Cbf11/Cbf12 DNA binding" evidence="8">
    <location>
        <begin position="330"/>
        <end position="497"/>
    </location>
</feature>
<keyword evidence="11" id="KW-1185">Reference proteome</keyword>
<dbReference type="InterPro" id="IPR014756">
    <property type="entry name" value="Ig_E-set"/>
</dbReference>
<comment type="subcellular location">
    <subcellularLocation>
        <location evidence="1">Nucleus</location>
    </subcellularLocation>
</comment>
<feature type="domain" description="Beta-trefoil DNA-binding" evidence="9">
    <location>
        <begin position="498"/>
        <end position="768"/>
    </location>
</feature>
<evidence type="ECO:0000256" key="1">
    <source>
        <dbReference type="ARBA" id="ARBA00004123"/>
    </source>
</evidence>
<dbReference type="InterPro" id="IPR040159">
    <property type="entry name" value="CLS_fam"/>
</dbReference>
<dbReference type="SMART" id="SM01267">
    <property type="entry name" value="LAG1_DNAbind"/>
    <property type="match status" value="1"/>
</dbReference>
<dbReference type="InterPro" id="IPR038007">
    <property type="entry name" value="RBP-Jkappa_IPT"/>
</dbReference>
<dbReference type="FunFam" id="2.60.40.1450:FF:000003">
    <property type="entry name" value="Related to J kappa-recombination signal binding protein"/>
    <property type="match status" value="1"/>
</dbReference>
<evidence type="ECO:0000256" key="7">
    <source>
        <dbReference type="SAM" id="MobiDB-lite"/>
    </source>
</evidence>
<protein>
    <submittedName>
        <fullName evidence="10">Recombining binding protein suppressor of hairless-like protein</fullName>
    </submittedName>
</protein>
<organism evidence="10 11">
    <name type="scientific">Choanephora cucurbitarum</name>
    <dbReference type="NCBI Taxonomy" id="101091"/>
    <lineage>
        <taxon>Eukaryota</taxon>
        <taxon>Fungi</taxon>
        <taxon>Fungi incertae sedis</taxon>
        <taxon>Mucoromycota</taxon>
        <taxon>Mucoromycotina</taxon>
        <taxon>Mucoromycetes</taxon>
        <taxon>Mucorales</taxon>
        <taxon>Mucorineae</taxon>
        <taxon>Choanephoraceae</taxon>
        <taxon>Choanephoroideae</taxon>
        <taxon>Choanephora</taxon>
    </lineage>
</organism>
<evidence type="ECO:0000256" key="6">
    <source>
        <dbReference type="ARBA" id="ARBA00023242"/>
    </source>
</evidence>
<dbReference type="InterPro" id="IPR036358">
    <property type="entry name" value="BTD_sf"/>
</dbReference>
<accession>A0A1C7NKL3</accession>
<keyword evidence="4" id="KW-0238">DNA-binding</keyword>
<proteinExistence type="inferred from homology"/>
<dbReference type="InterPro" id="IPR015351">
    <property type="entry name" value="RBP-J/Cbf11/Cbf12_DNA-bd"/>
</dbReference>
<evidence type="ECO:0000313" key="11">
    <source>
        <dbReference type="Proteomes" id="UP000093000"/>
    </source>
</evidence>
<keyword evidence="3" id="KW-0805">Transcription regulation</keyword>
<evidence type="ECO:0000256" key="4">
    <source>
        <dbReference type="ARBA" id="ARBA00023125"/>
    </source>
</evidence>
<evidence type="ECO:0000259" key="9">
    <source>
        <dbReference type="SMART" id="SM01268"/>
    </source>
</evidence>
<comment type="similarity">
    <text evidence="2">Belongs to the Su(H) family.</text>
</comment>
<dbReference type="Gene3D" id="2.60.40.1450">
    <property type="entry name" value="LAG1, DNA binding domain"/>
    <property type="match status" value="1"/>
</dbReference>
<evidence type="ECO:0000259" key="8">
    <source>
        <dbReference type="SMART" id="SM01267"/>
    </source>
</evidence>
<feature type="compositionally biased region" description="Basic and acidic residues" evidence="7">
    <location>
        <begin position="739"/>
        <end position="756"/>
    </location>
</feature>
<dbReference type="InParanoid" id="A0A1C7NKL3"/>